<feature type="compositionally biased region" description="Gly residues" evidence="1">
    <location>
        <begin position="110"/>
        <end position="119"/>
    </location>
</feature>
<proteinExistence type="predicted"/>
<evidence type="ECO:0000256" key="1">
    <source>
        <dbReference type="SAM" id="MobiDB-lite"/>
    </source>
</evidence>
<sequence>MRVPLPVLSGSEHDARPQRDGTEQEEARARARGGHRALEGALQGPHRRRRAQEGGGARHPAQAPRDPAAAARPHQAAQGRPLRAPLAAHVRGLPRQPRRHVGRPLAAGRGARGGGGAPAGGALPHGRAVRHEDAHDVSGPASADRQDRALPARHGASSRFPDTVGAHVP</sequence>
<feature type="region of interest" description="Disordered" evidence="1">
    <location>
        <begin position="1"/>
        <end position="169"/>
    </location>
</feature>
<feature type="compositionally biased region" description="Low complexity" evidence="1">
    <location>
        <begin position="58"/>
        <end position="78"/>
    </location>
</feature>
<evidence type="ECO:0000313" key="2">
    <source>
        <dbReference type="EMBL" id="JAE28407.1"/>
    </source>
</evidence>
<reference evidence="2" key="2">
    <citation type="journal article" date="2015" name="Data Brief">
        <title>Shoot transcriptome of the giant reed, Arundo donax.</title>
        <authorList>
            <person name="Barrero R.A."/>
            <person name="Guerrero F.D."/>
            <person name="Moolhuijzen P."/>
            <person name="Goolsby J.A."/>
            <person name="Tidwell J."/>
            <person name="Bellgard S.E."/>
            <person name="Bellgard M.I."/>
        </authorList>
    </citation>
    <scope>NUCLEOTIDE SEQUENCE</scope>
    <source>
        <tissue evidence="2">Shoot tissue taken approximately 20 cm above the soil surface</tissue>
    </source>
</reference>
<feature type="compositionally biased region" description="Basic and acidic residues" evidence="1">
    <location>
        <begin position="11"/>
        <end position="29"/>
    </location>
</feature>
<reference evidence="2" key="1">
    <citation type="submission" date="2014-09" db="EMBL/GenBank/DDBJ databases">
        <authorList>
            <person name="Magalhaes I.L.F."/>
            <person name="Oliveira U."/>
            <person name="Santos F.R."/>
            <person name="Vidigal T.H.D.A."/>
            <person name="Brescovit A.D."/>
            <person name="Santos A.J."/>
        </authorList>
    </citation>
    <scope>NUCLEOTIDE SEQUENCE</scope>
    <source>
        <tissue evidence="2">Shoot tissue taken approximately 20 cm above the soil surface</tissue>
    </source>
</reference>
<protein>
    <submittedName>
        <fullName evidence="2">Uncharacterized protein</fullName>
    </submittedName>
</protein>
<accession>A0A0A9GV37</accession>
<dbReference type="EMBL" id="GBRH01169489">
    <property type="protein sequence ID" value="JAE28407.1"/>
    <property type="molecule type" value="Transcribed_RNA"/>
</dbReference>
<organism evidence="2">
    <name type="scientific">Arundo donax</name>
    <name type="common">Giant reed</name>
    <name type="synonym">Donax arundinaceus</name>
    <dbReference type="NCBI Taxonomy" id="35708"/>
    <lineage>
        <taxon>Eukaryota</taxon>
        <taxon>Viridiplantae</taxon>
        <taxon>Streptophyta</taxon>
        <taxon>Embryophyta</taxon>
        <taxon>Tracheophyta</taxon>
        <taxon>Spermatophyta</taxon>
        <taxon>Magnoliopsida</taxon>
        <taxon>Liliopsida</taxon>
        <taxon>Poales</taxon>
        <taxon>Poaceae</taxon>
        <taxon>PACMAD clade</taxon>
        <taxon>Arundinoideae</taxon>
        <taxon>Arundineae</taxon>
        <taxon>Arundo</taxon>
    </lineage>
</organism>
<name>A0A0A9GV37_ARUDO</name>
<dbReference type="AlphaFoldDB" id="A0A0A9GV37"/>